<dbReference type="EMBL" id="LNIX01000012">
    <property type="protein sequence ID" value="OXA48205.1"/>
    <property type="molecule type" value="Genomic_DNA"/>
</dbReference>
<protein>
    <recommendedName>
        <fullName evidence="3">F-box domain-containing protein</fullName>
    </recommendedName>
</protein>
<dbReference type="Proteomes" id="UP000198287">
    <property type="component" value="Unassembled WGS sequence"/>
</dbReference>
<sequence>MEPQPDELDPVNLALQNPIIFAKIHAFAGSESGPILRLVCKAWNDVILSNPKRKMVLKLHTNSLTDFYGCCDPLTFQLFCRTIDPRLSRHVRLWQKYCNAHQHSEHHYRACLARFFHFCEKFGDIVVTMEILVRASMLPILYELLTWSCPNLRFLRIRKWCFGFESRDPADLEGDVVLSSITPGLPIRRDLVGLHIGTSLRKNASVAHKGTSTTVPSRFPSE</sequence>
<dbReference type="AlphaFoldDB" id="A0A226DRQ2"/>
<name>A0A226DRQ2_FOLCA</name>
<keyword evidence="2" id="KW-1185">Reference proteome</keyword>
<reference evidence="1 2" key="1">
    <citation type="submission" date="2015-12" db="EMBL/GenBank/DDBJ databases">
        <title>The genome of Folsomia candida.</title>
        <authorList>
            <person name="Faddeeva A."/>
            <person name="Derks M.F."/>
            <person name="Anvar Y."/>
            <person name="Smit S."/>
            <person name="Van Straalen N."/>
            <person name="Roelofs D."/>
        </authorList>
    </citation>
    <scope>NUCLEOTIDE SEQUENCE [LARGE SCALE GENOMIC DNA]</scope>
    <source>
        <strain evidence="1 2">VU population</strain>
        <tissue evidence="1">Whole body</tissue>
    </source>
</reference>
<organism evidence="1 2">
    <name type="scientific">Folsomia candida</name>
    <name type="common">Springtail</name>
    <dbReference type="NCBI Taxonomy" id="158441"/>
    <lineage>
        <taxon>Eukaryota</taxon>
        <taxon>Metazoa</taxon>
        <taxon>Ecdysozoa</taxon>
        <taxon>Arthropoda</taxon>
        <taxon>Hexapoda</taxon>
        <taxon>Collembola</taxon>
        <taxon>Entomobryomorpha</taxon>
        <taxon>Isotomoidea</taxon>
        <taxon>Isotomidae</taxon>
        <taxon>Proisotominae</taxon>
        <taxon>Folsomia</taxon>
    </lineage>
</organism>
<comment type="caution">
    <text evidence="1">The sequence shown here is derived from an EMBL/GenBank/DDBJ whole genome shotgun (WGS) entry which is preliminary data.</text>
</comment>
<gene>
    <name evidence="1" type="ORF">Fcan01_17011</name>
</gene>
<evidence type="ECO:0000313" key="1">
    <source>
        <dbReference type="EMBL" id="OXA48205.1"/>
    </source>
</evidence>
<accession>A0A226DRQ2</accession>
<proteinExistence type="predicted"/>
<evidence type="ECO:0008006" key="3">
    <source>
        <dbReference type="Google" id="ProtNLM"/>
    </source>
</evidence>
<evidence type="ECO:0000313" key="2">
    <source>
        <dbReference type="Proteomes" id="UP000198287"/>
    </source>
</evidence>